<dbReference type="AlphaFoldDB" id="A0A382C8F1"/>
<dbReference type="Pfam" id="PF13671">
    <property type="entry name" value="AAA_33"/>
    <property type="match status" value="1"/>
</dbReference>
<organism evidence="1">
    <name type="scientific">marine metagenome</name>
    <dbReference type="NCBI Taxonomy" id="408172"/>
    <lineage>
        <taxon>unclassified sequences</taxon>
        <taxon>metagenomes</taxon>
        <taxon>ecological metagenomes</taxon>
    </lineage>
</organism>
<dbReference type="SUPFAM" id="SSF52540">
    <property type="entry name" value="P-loop containing nucleoside triphosphate hydrolases"/>
    <property type="match status" value="1"/>
</dbReference>
<gene>
    <name evidence="1" type="ORF">METZ01_LOCUS174855</name>
</gene>
<accession>A0A382C8F1</accession>
<dbReference type="SUPFAM" id="SSF52374">
    <property type="entry name" value="Nucleotidylyl transferase"/>
    <property type="match status" value="1"/>
</dbReference>
<feature type="non-terminal residue" evidence="1">
    <location>
        <position position="657"/>
    </location>
</feature>
<name>A0A382C8F1_9ZZZZ</name>
<protein>
    <recommendedName>
        <fullName evidence="2">Cytidyltransferase-like domain-containing protein</fullName>
    </recommendedName>
</protein>
<evidence type="ECO:0008006" key="2">
    <source>
        <dbReference type="Google" id="ProtNLM"/>
    </source>
</evidence>
<dbReference type="EMBL" id="UINC01033162">
    <property type="protein sequence ID" value="SVB22001.1"/>
    <property type="molecule type" value="Genomic_DNA"/>
</dbReference>
<dbReference type="InterPro" id="IPR014729">
    <property type="entry name" value="Rossmann-like_a/b/a_fold"/>
</dbReference>
<proteinExistence type="predicted"/>
<dbReference type="Gene3D" id="3.40.50.300">
    <property type="entry name" value="P-loop containing nucleotide triphosphate hydrolases"/>
    <property type="match status" value="1"/>
</dbReference>
<dbReference type="Gene3D" id="3.40.50.620">
    <property type="entry name" value="HUPs"/>
    <property type="match status" value="1"/>
</dbReference>
<evidence type="ECO:0000313" key="1">
    <source>
        <dbReference type="EMBL" id="SVB22001.1"/>
    </source>
</evidence>
<sequence>MKFKEFLLQEGVYDPGIFKAFFMAGGPGSGKTFIASSAFAGTGLKFVNSDTIFERALKQAGLSDKMPDQEKYFRDLIRNRAKGTMMKQLDQYVGGRLGLVIDATGRDYARISSEYNMLHALGYDCYMIFVNTTLPVALERNKIRSRQIPEYVVQTSWEKVQSNIGKFQRLFGQANFIIVDNNRSDKELVSQTLIGCDRLVRRYMRAPVKSHIAKNWMSREQMFKNTMFSVGRRLVMGESIIDVPRNRYAVGVFDNAETENPKLKPKVFDMIKAGVKHFSKWGPVVSVKLIGSILGKRYRNDADLDIDVLIDIPEKDRETVGLEARQSVGEVSGKLVPGTQHPINYYVQTDPKVNDAHLATSIGVYDVFKQKFDKRPPAQTFDPKVYEAEFQKKVAELDVVKGELQRDIVDYEELKELKPNDILDLHIKTAEKLEEIEDAIKKMSEMGDNLMQARRDLFNRPLTPEEIKKYGIAHKLPKNVVYKYLEKFHYTKFFYKCKKILEDEKVTDAEIKSLKSEAVGEKSIAITFGRFNPPTIGHEKLINKVVRADRNYKIYISRSEDSKKNPLSPREKLSWMKKIFPQYARNIEINTTNMILDIATMLYNKGHNVLKFVVGSDRVREFETILKKYNDQKNRHGYYNFKTIDVISAGERDPDAE</sequence>
<reference evidence="1" key="1">
    <citation type="submission" date="2018-05" db="EMBL/GenBank/DDBJ databases">
        <authorList>
            <person name="Lanie J.A."/>
            <person name="Ng W.-L."/>
            <person name="Kazmierczak K.M."/>
            <person name="Andrzejewski T.M."/>
            <person name="Davidsen T.M."/>
            <person name="Wayne K.J."/>
            <person name="Tettelin H."/>
            <person name="Glass J.I."/>
            <person name="Rusch D."/>
            <person name="Podicherti R."/>
            <person name="Tsui H.-C.T."/>
            <person name="Winkler M.E."/>
        </authorList>
    </citation>
    <scope>NUCLEOTIDE SEQUENCE</scope>
</reference>
<dbReference type="InterPro" id="IPR027417">
    <property type="entry name" value="P-loop_NTPase"/>
</dbReference>